<feature type="domain" description="RNA helicase HrpA C-terminal" evidence="1">
    <location>
        <begin position="2"/>
        <end position="183"/>
    </location>
</feature>
<accession>A0A6J7M4H9</accession>
<reference evidence="2" key="1">
    <citation type="submission" date="2020-05" db="EMBL/GenBank/DDBJ databases">
        <authorList>
            <person name="Chiriac C."/>
            <person name="Salcher M."/>
            <person name="Ghai R."/>
            <person name="Kavagutti S V."/>
        </authorList>
    </citation>
    <scope>NUCLEOTIDE SEQUENCE</scope>
</reference>
<dbReference type="AlphaFoldDB" id="A0A6J7M4H9"/>
<dbReference type="EMBL" id="CAFBON010000010">
    <property type="protein sequence ID" value="CAB4975048.1"/>
    <property type="molecule type" value="Genomic_DNA"/>
</dbReference>
<organism evidence="2">
    <name type="scientific">freshwater metagenome</name>
    <dbReference type="NCBI Taxonomy" id="449393"/>
    <lineage>
        <taxon>unclassified sequences</taxon>
        <taxon>metagenomes</taxon>
        <taxon>ecological metagenomes</taxon>
    </lineage>
</organism>
<proteinExistence type="predicted"/>
<evidence type="ECO:0000313" key="2">
    <source>
        <dbReference type="EMBL" id="CAB4975048.1"/>
    </source>
</evidence>
<name>A0A6J7M4H9_9ZZZZ</name>
<sequence length="189" mass="20663">MDLVDDCIFAAVDHLVGRSGSLPQDEQAFRELQRRVGADLAGVAATLTKQAGSAMILAARTAGLLDTLTAPKIAASVSDASRQLTALVHPGFVSEAGLVQTQHLARYVSAIEYRLTKLREKPERDLQLMGRIHTIERRYAEVLRLPEAAPARWLLQELRVSLFAQHLGTAEPVSEHRVAAELNRISPPT</sequence>
<protein>
    <submittedName>
        <fullName evidence="2">Unannotated protein</fullName>
    </submittedName>
</protein>
<dbReference type="InterPro" id="IPR024590">
    <property type="entry name" value="HrpA_C"/>
</dbReference>
<gene>
    <name evidence="2" type="ORF">UFOPK3954_00185</name>
</gene>
<dbReference type="Pfam" id="PF11898">
    <property type="entry name" value="DUF3418"/>
    <property type="match status" value="1"/>
</dbReference>
<evidence type="ECO:0000259" key="1">
    <source>
        <dbReference type="Pfam" id="PF11898"/>
    </source>
</evidence>